<accession>A0A656QBQ6</accession>
<dbReference type="AlphaFoldDB" id="A0A656QBQ6"/>
<dbReference type="EMBL" id="JFHD01000047">
    <property type="protein sequence ID" value="KDR25465.1"/>
    <property type="molecule type" value="Genomic_DNA"/>
</dbReference>
<comment type="caution">
    <text evidence="1">The sequence shown here is derived from an EMBL/GenBank/DDBJ whole genome shotgun (WGS) entry which is preliminary data.</text>
</comment>
<keyword evidence="2" id="KW-1185">Reference proteome</keyword>
<evidence type="ECO:0000313" key="1">
    <source>
        <dbReference type="EMBL" id="KDR25465.1"/>
    </source>
</evidence>
<evidence type="ECO:0000313" key="2">
    <source>
        <dbReference type="Proteomes" id="UP000027451"/>
    </source>
</evidence>
<dbReference type="Proteomes" id="UP000027451">
    <property type="component" value="Unassembled WGS sequence"/>
</dbReference>
<name>A0A656QBQ6_9BURK</name>
<protein>
    <submittedName>
        <fullName evidence="1">Uncharacterized protein</fullName>
    </submittedName>
</protein>
<proteinExistence type="predicted"/>
<sequence>MRVVRSAADSIGLKPARIELPDGTVIAGVTAMAIEQDGYGVPVLKLSIIDFDVEIEGNANHK</sequence>
<gene>
    <name evidence="1" type="ORF">BG60_28310</name>
</gene>
<organism evidence="1 2">
    <name type="scientific">Caballeronia zhejiangensis</name>
    <dbReference type="NCBI Taxonomy" id="871203"/>
    <lineage>
        <taxon>Bacteria</taxon>
        <taxon>Pseudomonadati</taxon>
        <taxon>Pseudomonadota</taxon>
        <taxon>Betaproteobacteria</taxon>
        <taxon>Burkholderiales</taxon>
        <taxon>Burkholderiaceae</taxon>
        <taxon>Caballeronia</taxon>
    </lineage>
</organism>
<reference evidence="1 2" key="1">
    <citation type="submission" date="2014-03" db="EMBL/GenBank/DDBJ databases">
        <title>Draft Genome Sequences of Four Burkholderia Strains.</title>
        <authorList>
            <person name="Liu X.Y."/>
            <person name="Li C.X."/>
            <person name="Xu J.H."/>
        </authorList>
    </citation>
    <scope>NUCLEOTIDE SEQUENCE [LARGE SCALE GENOMIC DNA]</scope>
    <source>
        <strain evidence="1 2">OP-1</strain>
    </source>
</reference>